<dbReference type="AlphaFoldDB" id="A0A5B7DW69"/>
<dbReference type="Pfam" id="PF18907">
    <property type="entry name" value="DUF5662"/>
    <property type="match status" value="1"/>
</dbReference>
<evidence type="ECO:0000313" key="2">
    <source>
        <dbReference type="Proteomes" id="UP000324222"/>
    </source>
</evidence>
<protein>
    <submittedName>
        <fullName evidence="1">Uncharacterized protein</fullName>
    </submittedName>
</protein>
<dbReference type="InterPro" id="IPR043721">
    <property type="entry name" value="DUF5662"/>
</dbReference>
<accession>A0A5B7DW69</accession>
<dbReference type="Proteomes" id="UP000324222">
    <property type="component" value="Unassembled WGS sequence"/>
</dbReference>
<reference evidence="1 2" key="1">
    <citation type="submission" date="2019-05" db="EMBL/GenBank/DDBJ databases">
        <title>Another draft genome of Portunus trituberculatus and its Hox gene families provides insights of decapod evolution.</title>
        <authorList>
            <person name="Jeong J.-H."/>
            <person name="Song I."/>
            <person name="Kim S."/>
            <person name="Choi T."/>
            <person name="Kim D."/>
            <person name="Ryu S."/>
            <person name="Kim W."/>
        </authorList>
    </citation>
    <scope>NUCLEOTIDE SEQUENCE [LARGE SCALE GENOMIC DNA]</scope>
    <source>
        <tissue evidence="1">Muscle</tissue>
    </source>
</reference>
<comment type="caution">
    <text evidence="1">The sequence shown here is derived from an EMBL/GenBank/DDBJ whole genome shotgun (WGS) entry which is preliminary data.</text>
</comment>
<proteinExistence type="predicted"/>
<sequence length="670" mass="79214">MEHEVQNLMLLTLPGNLREQASQLISVSKTNEEERLLKHSYKYGRYHSHRREHHVSDSDEQVKSQAKKAAIPLAIAQLIMKLWSPKMRRHAEKLILQKGVEEGYLKEHHFKWVHVLEDQEEECNQEESWFIDNIDDTIIKLVWDIFDMKTHYSQVTSHRLWILRSYHRLKEFMPSLQEEIIDRHDLTKYAFSQAVGYTLKWVHTSYHEIWKTACDFHLFNEPHHPQAWSKVHTPEEKRTKLLKWLSGASDSHTGCPYGLDITNLDLSTEDFAEPFLLESYIDMVGVEWERKKGMDLNISTRNLAFIDDKFLARYTKKQHRIIRNLIEKITAADQSWNNLDLTAGESFLLSTVPAHRKGKFACQLEMQRKNEMSRMEYRAPAGISKAEAELQKQEAMKKAQIKSFYILIAKTVTELWDPSFRNRVENLILKKAVMEKQIKSNYIDWILVFENKDSSQAETSSKEDSDELPIKDEDIVKLLWDEFMLSEHFTQVQQHRHWIRQSYQHLAHFMPELPEEVIERHDLSKLAFSQSIGYTLKWVHNINLPVWRKACDLHLNNEPHHPQLWCNKNTVEHKQNCLEKWLGDRESYGVVVSALDLKSENMARVFLLESLIDMVAVEWERNKGQKPDMTYTELIYMEEKFLSRYTPSDKTFIMERMSVIREADNPQPVS</sequence>
<gene>
    <name evidence="1" type="ORF">E2C01_018341</name>
</gene>
<name>A0A5B7DW69_PORTR</name>
<organism evidence="1 2">
    <name type="scientific">Portunus trituberculatus</name>
    <name type="common">Swimming crab</name>
    <name type="synonym">Neptunus trituberculatus</name>
    <dbReference type="NCBI Taxonomy" id="210409"/>
    <lineage>
        <taxon>Eukaryota</taxon>
        <taxon>Metazoa</taxon>
        <taxon>Ecdysozoa</taxon>
        <taxon>Arthropoda</taxon>
        <taxon>Crustacea</taxon>
        <taxon>Multicrustacea</taxon>
        <taxon>Malacostraca</taxon>
        <taxon>Eumalacostraca</taxon>
        <taxon>Eucarida</taxon>
        <taxon>Decapoda</taxon>
        <taxon>Pleocyemata</taxon>
        <taxon>Brachyura</taxon>
        <taxon>Eubrachyura</taxon>
        <taxon>Portunoidea</taxon>
        <taxon>Portunidae</taxon>
        <taxon>Portuninae</taxon>
        <taxon>Portunus</taxon>
    </lineage>
</organism>
<evidence type="ECO:0000313" key="1">
    <source>
        <dbReference type="EMBL" id="MPC25236.1"/>
    </source>
</evidence>
<dbReference type="OrthoDB" id="2104607at2759"/>
<dbReference type="EMBL" id="VSRR010001437">
    <property type="protein sequence ID" value="MPC25236.1"/>
    <property type="molecule type" value="Genomic_DNA"/>
</dbReference>
<keyword evidence="2" id="KW-1185">Reference proteome</keyword>